<comment type="caution">
    <text evidence="1">The sequence shown here is derived from an EMBL/GenBank/DDBJ whole genome shotgun (WGS) entry which is preliminary data.</text>
</comment>
<proteinExistence type="predicted"/>
<gene>
    <name evidence="1" type="ORF">GX453_03045</name>
</gene>
<accession>A0A847IZS9</accession>
<reference evidence="1 2" key="1">
    <citation type="journal article" date="2020" name="Biotechnol. Biofuels">
        <title>New insights from the biogas microbiome by comprehensive genome-resolved metagenomics of nearly 1600 species originating from multiple anaerobic digesters.</title>
        <authorList>
            <person name="Campanaro S."/>
            <person name="Treu L."/>
            <person name="Rodriguez-R L.M."/>
            <person name="Kovalovszki A."/>
            <person name="Ziels R.M."/>
            <person name="Maus I."/>
            <person name="Zhu X."/>
            <person name="Kougias P.G."/>
            <person name="Basile A."/>
            <person name="Luo G."/>
            <person name="Schluter A."/>
            <person name="Konstantinidis K.T."/>
            <person name="Angelidaki I."/>
        </authorList>
    </citation>
    <scope>NUCLEOTIDE SEQUENCE [LARGE SCALE GENOMIC DNA]</scope>
    <source>
        <strain evidence="1">AS27yjCOA_61</strain>
    </source>
</reference>
<dbReference type="AlphaFoldDB" id="A0A847IZS9"/>
<name>A0A847IZS9_9LACT</name>
<dbReference type="EMBL" id="JAAYVO010000038">
    <property type="protein sequence ID" value="NLH34995.1"/>
    <property type="molecule type" value="Genomic_DNA"/>
</dbReference>
<sequence length="50" mass="5855">MFGVAAFSLFLGYLWTSYLDFKKELALLANQDELCEENERLRQLLAKNKL</sequence>
<evidence type="ECO:0000313" key="1">
    <source>
        <dbReference type="EMBL" id="NLH34995.1"/>
    </source>
</evidence>
<evidence type="ECO:0000313" key="2">
    <source>
        <dbReference type="Proteomes" id="UP000559962"/>
    </source>
</evidence>
<protein>
    <submittedName>
        <fullName evidence="1">Uncharacterized protein</fullName>
    </submittedName>
</protein>
<dbReference type="Proteomes" id="UP000559962">
    <property type="component" value="Unassembled WGS sequence"/>
</dbReference>
<organism evidence="1 2">
    <name type="scientific">Pseudolactococcus chungangensis</name>
    <dbReference type="NCBI Taxonomy" id="451457"/>
    <lineage>
        <taxon>Bacteria</taxon>
        <taxon>Bacillati</taxon>
        <taxon>Bacillota</taxon>
        <taxon>Bacilli</taxon>
        <taxon>Lactobacillales</taxon>
        <taxon>Streptococcaceae</taxon>
        <taxon>Pseudolactococcus</taxon>
    </lineage>
</organism>